<keyword evidence="2" id="KW-0539">Nucleus</keyword>
<comment type="subcellular location">
    <subcellularLocation>
        <location evidence="1">Nucleus</location>
    </subcellularLocation>
</comment>
<feature type="non-terminal residue" evidence="5">
    <location>
        <position position="1"/>
    </location>
</feature>
<evidence type="ECO:0000256" key="3">
    <source>
        <dbReference type="ARBA" id="ARBA00024347"/>
    </source>
</evidence>
<dbReference type="SUPFAM" id="SSF117839">
    <property type="entry name" value="WWE domain"/>
    <property type="match status" value="1"/>
</dbReference>
<name>A0A8J4U9A3_CLAMG</name>
<feature type="non-terminal residue" evidence="5">
    <location>
        <position position="72"/>
    </location>
</feature>
<evidence type="ECO:0000256" key="2">
    <source>
        <dbReference type="ARBA" id="ARBA00023242"/>
    </source>
</evidence>
<organism evidence="5 6">
    <name type="scientific">Clarias magur</name>
    <name type="common">Asian catfish</name>
    <name type="synonym">Macropteronotus magur</name>
    <dbReference type="NCBI Taxonomy" id="1594786"/>
    <lineage>
        <taxon>Eukaryota</taxon>
        <taxon>Metazoa</taxon>
        <taxon>Chordata</taxon>
        <taxon>Craniata</taxon>
        <taxon>Vertebrata</taxon>
        <taxon>Euteleostomi</taxon>
        <taxon>Actinopterygii</taxon>
        <taxon>Neopterygii</taxon>
        <taxon>Teleostei</taxon>
        <taxon>Ostariophysi</taxon>
        <taxon>Siluriformes</taxon>
        <taxon>Clariidae</taxon>
        <taxon>Clarias</taxon>
    </lineage>
</organism>
<protein>
    <submittedName>
        <fullName evidence="5">Poly [ADP-ribose] polymerase 12-like</fullName>
    </submittedName>
</protein>
<proteinExistence type="inferred from homology"/>
<dbReference type="Proteomes" id="UP000727407">
    <property type="component" value="Unassembled WGS sequence"/>
</dbReference>
<dbReference type="GO" id="GO:0003950">
    <property type="term" value="F:NAD+ poly-ADP-ribosyltransferase activity"/>
    <property type="evidence" value="ECO:0007669"/>
    <property type="project" value="TreeGrafter"/>
</dbReference>
<evidence type="ECO:0000256" key="1">
    <source>
        <dbReference type="ARBA" id="ARBA00004123"/>
    </source>
</evidence>
<evidence type="ECO:0000313" key="5">
    <source>
        <dbReference type="EMBL" id="KAF5907939.1"/>
    </source>
</evidence>
<dbReference type="InterPro" id="IPR037197">
    <property type="entry name" value="WWE_dom_sf"/>
</dbReference>
<dbReference type="InterPro" id="IPR004170">
    <property type="entry name" value="WWE_dom"/>
</dbReference>
<sequence>DSSVPVHFDTMTRGSVEVRRLSTISSILDPSFTLATKWIWYFEDEHRDWIQYGSSVSGTLDYFDSTDILLRL</sequence>
<dbReference type="InterPro" id="IPR051712">
    <property type="entry name" value="ARTD-AVP"/>
</dbReference>
<dbReference type="OrthoDB" id="6133115at2759"/>
<comment type="similarity">
    <text evidence="3">Belongs to the ARTD/PARP family.</text>
</comment>
<dbReference type="Gene3D" id="3.30.720.50">
    <property type="match status" value="1"/>
</dbReference>
<dbReference type="PANTHER" id="PTHR45740:SF15">
    <property type="entry name" value="ZINC FINGER CCCH TYPE DOMAIN CONTAINING 1-LIKE"/>
    <property type="match status" value="1"/>
</dbReference>
<evidence type="ECO:0000259" key="4">
    <source>
        <dbReference type="PROSITE" id="PS50918"/>
    </source>
</evidence>
<dbReference type="PROSITE" id="PS50918">
    <property type="entry name" value="WWE"/>
    <property type="match status" value="1"/>
</dbReference>
<dbReference type="AlphaFoldDB" id="A0A8J4U9A3"/>
<accession>A0A8J4U9A3</accession>
<keyword evidence="6" id="KW-1185">Reference proteome</keyword>
<dbReference type="EMBL" id="QNUK01000017">
    <property type="protein sequence ID" value="KAF5907939.1"/>
    <property type="molecule type" value="Genomic_DNA"/>
</dbReference>
<reference evidence="5" key="1">
    <citation type="submission" date="2020-07" db="EMBL/GenBank/DDBJ databases">
        <title>Clarias magur genome sequencing, assembly and annotation.</title>
        <authorList>
            <person name="Kushwaha B."/>
            <person name="Kumar R."/>
            <person name="Das P."/>
            <person name="Joshi C.G."/>
            <person name="Kumar D."/>
            <person name="Nagpure N.S."/>
            <person name="Pandey M."/>
            <person name="Agarwal S."/>
            <person name="Srivastava S."/>
            <person name="Singh M."/>
            <person name="Sahoo L."/>
            <person name="Jayasankar P."/>
            <person name="Meher P.K."/>
            <person name="Koringa P.G."/>
            <person name="Iquebal M.A."/>
            <person name="Das S.P."/>
            <person name="Bit A."/>
            <person name="Patnaik S."/>
            <person name="Patel N."/>
            <person name="Shah T.M."/>
            <person name="Hinsu A."/>
            <person name="Jena J.K."/>
        </authorList>
    </citation>
    <scope>NUCLEOTIDE SEQUENCE</scope>
    <source>
        <strain evidence="5">CIFAMagur01</strain>
        <tissue evidence="5">Testis</tissue>
    </source>
</reference>
<dbReference type="GO" id="GO:1990404">
    <property type="term" value="F:NAD+-protein mono-ADP-ribosyltransferase activity"/>
    <property type="evidence" value="ECO:0007669"/>
    <property type="project" value="TreeGrafter"/>
</dbReference>
<comment type="caution">
    <text evidence="5">The sequence shown here is derived from an EMBL/GenBank/DDBJ whole genome shotgun (WGS) entry which is preliminary data.</text>
</comment>
<feature type="domain" description="WWE" evidence="4">
    <location>
        <begin position="26"/>
        <end position="72"/>
    </location>
</feature>
<evidence type="ECO:0000313" key="6">
    <source>
        <dbReference type="Proteomes" id="UP000727407"/>
    </source>
</evidence>
<gene>
    <name evidence="5" type="ORF">DAT39_002321</name>
</gene>
<dbReference type="PANTHER" id="PTHR45740">
    <property type="entry name" value="POLY [ADP-RIBOSE] POLYMERASE"/>
    <property type="match status" value="1"/>
</dbReference>
<dbReference type="GO" id="GO:0005634">
    <property type="term" value="C:nucleus"/>
    <property type="evidence" value="ECO:0007669"/>
    <property type="project" value="UniProtKB-SubCell"/>
</dbReference>